<gene>
    <name evidence="3" type="ORF">Pph01_09650</name>
</gene>
<protein>
    <recommendedName>
        <fullName evidence="2">Ferritin-like diiron domain-containing protein</fullName>
    </recommendedName>
</protein>
<dbReference type="CDD" id="cd01041">
    <property type="entry name" value="Rubrerythrin"/>
    <property type="match status" value="1"/>
</dbReference>
<dbReference type="GO" id="GO:0016491">
    <property type="term" value="F:oxidoreductase activity"/>
    <property type="evidence" value="ECO:0007669"/>
    <property type="project" value="InterPro"/>
</dbReference>
<organism evidence="3 4">
    <name type="scientific">Planotetraspora phitsanulokensis</name>
    <dbReference type="NCBI Taxonomy" id="575192"/>
    <lineage>
        <taxon>Bacteria</taxon>
        <taxon>Bacillati</taxon>
        <taxon>Actinomycetota</taxon>
        <taxon>Actinomycetes</taxon>
        <taxon>Streptosporangiales</taxon>
        <taxon>Streptosporangiaceae</taxon>
        <taxon>Planotetraspora</taxon>
    </lineage>
</organism>
<dbReference type="InterPro" id="IPR052753">
    <property type="entry name" value="Rbr2/Nigerythrin"/>
</dbReference>
<dbReference type="InterPro" id="IPR009078">
    <property type="entry name" value="Ferritin-like_SF"/>
</dbReference>
<comment type="caution">
    <text evidence="3">The sequence shown here is derived from an EMBL/GenBank/DDBJ whole genome shotgun (WGS) entry which is preliminary data.</text>
</comment>
<evidence type="ECO:0000313" key="3">
    <source>
        <dbReference type="EMBL" id="GII35962.1"/>
    </source>
</evidence>
<evidence type="ECO:0000259" key="2">
    <source>
        <dbReference type="PROSITE" id="PS50905"/>
    </source>
</evidence>
<name>A0A8J3XCC0_9ACTN</name>
<evidence type="ECO:0000313" key="4">
    <source>
        <dbReference type="Proteomes" id="UP000622547"/>
    </source>
</evidence>
<dbReference type="InterPro" id="IPR003251">
    <property type="entry name" value="Rr_diiron-bd_dom"/>
</dbReference>
<proteinExistence type="predicted"/>
<sequence>METRGLIWWKAGLAALGTAAFVVVPAGAAMASAKAGPGDMDPSTRVDMKDAMENEALAHATYRAYAAQADRERLPQVRDLFERTADSELHGLAARDAEQLGLIGDNAANLRDSTGGETYEARTMYKRFAAEAEKENEPKAAALFSEIGNDEASHRVRFSRAEEAVANPSAGMTVPTDVMAKPATIRAGAPEVSSAGTLRNLRTAMRGEAVAHAKYALYAERARETGQPSLAQLFDRTARVERDEHFAEQASLAGLVRDTRTNLRHAITEERRAGDEMYPGYARKATEMGDTTASGLFMDSARGKLAQARAFSEALSALETRAGEAT</sequence>
<reference evidence="3 4" key="1">
    <citation type="submission" date="2021-01" db="EMBL/GenBank/DDBJ databases">
        <title>Whole genome shotgun sequence of Planotetraspora phitsanulokensis NBRC 104273.</title>
        <authorList>
            <person name="Komaki H."/>
            <person name="Tamura T."/>
        </authorList>
    </citation>
    <scope>NUCLEOTIDE SEQUENCE [LARGE SCALE GENOMIC DNA]</scope>
    <source>
        <strain evidence="3 4">NBRC 104273</strain>
    </source>
</reference>
<dbReference type="RefSeq" id="WP_204071674.1">
    <property type="nucleotide sequence ID" value="NZ_BAABHI010000012.1"/>
</dbReference>
<dbReference type="Proteomes" id="UP000622547">
    <property type="component" value="Unassembled WGS sequence"/>
</dbReference>
<dbReference type="Gene3D" id="1.20.1260.10">
    <property type="match status" value="2"/>
</dbReference>
<dbReference type="InterPro" id="IPR012347">
    <property type="entry name" value="Ferritin-like"/>
</dbReference>
<evidence type="ECO:0000256" key="1">
    <source>
        <dbReference type="SAM" id="SignalP"/>
    </source>
</evidence>
<dbReference type="PROSITE" id="PS50905">
    <property type="entry name" value="FERRITIN_LIKE"/>
    <property type="match status" value="2"/>
</dbReference>
<feature type="domain" description="Ferritin-like diiron" evidence="2">
    <location>
        <begin position="191"/>
        <end position="322"/>
    </location>
</feature>
<feature type="chain" id="PRO_5038385691" description="Ferritin-like diiron domain-containing protein" evidence="1">
    <location>
        <begin position="29"/>
        <end position="326"/>
    </location>
</feature>
<keyword evidence="4" id="KW-1185">Reference proteome</keyword>
<accession>A0A8J3XCC0</accession>
<dbReference type="AlphaFoldDB" id="A0A8J3XCC0"/>
<feature type="signal peptide" evidence="1">
    <location>
        <begin position="1"/>
        <end position="28"/>
    </location>
</feature>
<dbReference type="EMBL" id="BOOP01000003">
    <property type="protein sequence ID" value="GII35962.1"/>
    <property type="molecule type" value="Genomic_DNA"/>
</dbReference>
<dbReference type="PANTHER" id="PTHR33746">
    <property type="entry name" value="RUBRERYTHRIN"/>
    <property type="match status" value="1"/>
</dbReference>
<dbReference type="SUPFAM" id="SSF47240">
    <property type="entry name" value="Ferritin-like"/>
    <property type="match status" value="2"/>
</dbReference>
<keyword evidence="1" id="KW-0732">Signal</keyword>
<feature type="domain" description="Ferritin-like diiron" evidence="2">
    <location>
        <begin position="38"/>
        <end position="169"/>
    </location>
</feature>
<dbReference type="PANTHER" id="PTHR33746:SF4">
    <property type="entry name" value="RUBRERYTHRIN"/>
    <property type="match status" value="1"/>
</dbReference>
<dbReference type="InterPro" id="IPR009040">
    <property type="entry name" value="Ferritin-like_diiron"/>
</dbReference>
<dbReference type="Pfam" id="PF02915">
    <property type="entry name" value="Rubrerythrin"/>
    <property type="match status" value="3"/>
</dbReference>
<dbReference type="GO" id="GO:0046872">
    <property type="term" value="F:metal ion binding"/>
    <property type="evidence" value="ECO:0007669"/>
    <property type="project" value="InterPro"/>
</dbReference>